<organism evidence="1 2">
    <name type="scientific">Frankia torreyi</name>
    <dbReference type="NCBI Taxonomy" id="1856"/>
    <lineage>
        <taxon>Bacteria</taxon>
        <taxon>Bacillati</taxon>
        <taxon>Actinomycetota</taxon>
        <taxon>Actinomycetes</taxon>
        <taxon>Frankiales</taxon>
        <taxon>Frankiaceae</taxon>
        <taxon>Frankia</taxon>
    </lineage>
</organism>
<dbReference type="PATRIC" id="fig|1502723.3.peg.1067"/>
<evidence type="ECO:0000313" key="1">
    <source>
        <dbReference type="EMBL" id="KJE19342.1"/>
    </source>
</evidence>
<comment type="caution">
    <text evidence="1">The sequence shown here is derived from an EMBL/GenBank/DDBJ whole genome shotgun (WGS) entry which is preliminary data.</text>
</comment>
<evidence type="ECO:0000313" key="2">
    <source>
        <dbReference type="Proteomes" id="UP000032545"/>
    </source>
</evidence>
<dbReference type="AlphaFoldDB" id="A0A0D8B7I9"/>
<name>A0A0D8B7I9_9ACTN</name>
<gene>
    <name evidence="1" type="ORF">FF36_06372</name>
</gene>
<dbReference type="EMBL" id="JYFN01000120">
    <property type="protein sequence ID" value="KJE19342.1"/>
    <property type="molecule type" value="Genomic_DNA"/>
</dbReference>
<proteinExistence type="predicted"/>
<keyword evidence="2" id="KW-1185">Reference proteome</keyword>
<dbReference type="Proteomes" id="UP000032545">
    <property type="component" value="Unassembled WGS sequence"/>
</dbReference>
<accession>A0A0D8B7I9</accession>
<sequence length="140" mass="14904">MTTIPPEPAAHDLVRVTPSDDGYTVALLGGATILDLLSATLALPSAAYTDHRPVAPDSPDVLLTFRFLPRGVYVPAAWTPQPPESAPVDGWTPHQEAVHTIASAAPPGPSGARLIQWITRCDPITVMVLADLIRSTTPRR</sequence>
<reference evidence="2" key="1">
    <citation type="submission" date="2015-02" db="EMBL/GenBank/DDBJ databases">
        <title>Draft Genome of Frankia sp. CpI1-S.</title>
        <authorList>
            <person name="Oshone R.T."/>
            <person name="Ngom M."/>
            <person name="Ghodhbane-Gtari F."/>
            <person name="Gtari M."/>
            <person name="Morris K."/>
            <person name="Thomas K."/>
            <person name="Sen A."/>
            <person name="Tisa L.S."/>
        </authorList>
    </citation>
    <scope>NUCLEOTIDE SEQUENCE [LARGE SCALE GENOMIC DNA]</scope>
    <source>
        <strain evidence="2">CpI1-S</strain>
    </source>
</reference>
<protein>
    <submittedName>
        <fullName evidence="1">Uncharacterized protein</fullName>
    </submittedName>
</protein>
<reference evidence="1 2" key="2">
    <citation type="journal article" date="2016" name="Genome Announc.">
        <title>Permanent Draft Genome Sequences for Two Variants of Frankia sp. Strain CpI1, the First Frankia Strain Isolated from Root Nodules of Comptonia peregrina.</title>
        <authorList>
            <person name="Oshone R."/>
            <person name="Hurst S.G.IV."/>
            <person name="Abebe-Akele F."/>
            <person name="Simpson S."/>
            <person name="Morris K."/>
            <person name="Thomas W.K."/>
            <person name="Tisa L.S."/>
        </authorList>
    </citation>
    <scope>NUCLEOTIDE SEQUENCE [LARGE SCALE GENOMIC DNA]</scope>
    <source>
        <strain evidence="2">CpI1-S</strain>
    </source>
</reference>